<keyword evidence="3" id="KW-0378">Hydrolase</keyword>
<reference evidence="4" key="1">
    <citation type="submission" date="2018-04" db="EMBL/GenBank/DDBJ databases">
        <authorList>
            <person name="Cornet L."/>
        </authorList>
    </citation>
    <scope>NUCLEOTIDE SEQUENCE [LARGE SCALE GENOMIC DNA]</scope>
</reference>
<keyword evidence="1" id="KW-0472">Membrane</keyword>
<keyword evidence="1" id="KW-1133">Transmembrane helix</keyword>
<feature type="transmembrane region" description="Helical" evidence="1">
    <location>
        <begin position="254"/>
        <end position="272"/>
    </location>
</feature>
<comment type="caution">
    <text evidence="3">The sequence shown here is derived from an EMBL/GenBank/DDBJ whole genome shotgun (WGS) entry which is preliminary data.</text>
</comment>
<dbReference type="AlphaFoldDB" id="A0A2W4W4E1"/>
<gene>
    <name evidence="3" type="ORF">DCF17_13305</name>
</gene>
<evidence type="ECO:0000259" key="2">
    <source>
        <dbReference type="Pfam" id="PF02517"/>
    </source>
</evidence>
<evidence type="ECO:0000256" key="1">
    <source>
        <dbReference type="SAM" id="Phobius"/>
    </source>
</evidence>
<keyword evidence="1" id="KW-0812">Transmembrane</keyword>
<name>A0A2W4W4E1_9CYAN</name>
<dbReference type="GO" id="GO:0004175">
    <property type="term" value="F:endopeptidase activity"/>
    <property type="evidence" value="ECO:0007669"/>
    <property type="project" value="UniProtKB-ARBA"/>
</dbReference>
<reference evidence="3 4" key="2">
    <citation type="submission" date="2018-06" db="EMBL/GenBank/DDBJ databases">
        <title>Metagenomic assembly of (sub)arctic Cyanobacteria and their associated microbiome from non-axenic cultures.</title>
        <authorList>
            <person name="Baurain D."/>
        </authorList>
    </citation>
    <scope>NUCLEOTIDE SEQUENCE [LARGE SCALE GENOMIC DNA]</scope>
    <source>
        <strain evidence="3">ULC041bin1</strain>
    </source>
</reference>
<feature type="transmembrane region" description="Helical" evidence="1">
    <location>
        <begin position="66"/>
        <end position="90"/>
    </location>
</feature>
<dbReference type="InterPro" id="IPR003675">
    <property type="entry name" value="Rce1/LyrA-like_dom"/>
</dbReference>
<evidence type="ECO:0000313" key="4">
    <source>
        <dbReference type="Proteomes" id="UP000249081"/>
    </source>
</evidence>
<sequence>MALGIPASLAVARIGRIPLDYPVPPQHKLPLLLPLYLLAPAAVEVYRRLGADAWSSYGIAWNQPFFNLAIAGFGVAAGGVTVLVALQLALGWRRWQPPGRKAATAASDAEVEGDLIPSSGPAPQTTPGVVLLAVLLLALFVGWIEELVFRGVLANGLGQTLPLWAMAIAVSLIFAVSHLVWDGPAGAPQLPGLAIMGAVLLLARWAAGGSLGLAWGLHAGWVFAIALIDALALLKPGKDGPVWLVGMPDQPLTGLLPLGLLVLTGVGVWWVSG</sequence>
<feature type="transmembrane region" description="Helical" evidence="1">
    <location>
        <begin position="129"/>
        <end position="149"/>
    </location>
</feature>
<dbReference type="GO" id="GO:0008237">
    <property type="term" value="F:metallopeptidase activity"/>
    <property type="evidence" value="ECO:0007669"/>
    <property type="project" value="UniProtKB-KW"/>
</dbReference>
<dbReference type="GO" id="GO:0006508">
    <property type="term" value="P:proteolysis"/>
    <property type="evidence" value="ECO:0007669"/>
    <property type="project" value="UniProtKB-KW"/>
</dbReference>
<feature type="transmembrane region" description="Helical" evidence="1">
    <location>
        <begin position="29"/>
        <end position="46"/>
    </location>
</feature>
<dbReference type="GO" id="GO:0080120">
    <property type="term" value="P:CAAX-box protein maturation"/>
    <property type="evidence" value="ECO:0007669"/>
    <property type="project" value="UniProtKB-ARBA"/>
</dbReference>
<accession>A0A2W4W4E1</accession>
<feature type="transmembrane region" description="Helical" evidence="1">
    <location>
        <begin position="187"/>
        <end position="206"/>
    </location>
</feature>
<evidence type="ECO:0000313" key="3">
    <source>
        <dbReference type="EMBL" id="PZO39342.1"/>
    </source>
</evidence>
<dbReference type="Proteomes" id="UP000249081">
    <property type="component" value="Unassembled WGS sequence"/>
</dbReference>
<feature type="transmembrane region" description="Helical" evidence="1">
    <location>
        <begin position="213"/>
        <end position="234"/>
    </location>
</feature>
<proteinExistence type="predicted"/>
<organism evidence="3 4">
    <name type="scientific">Shackletoniella antarctica</name>
    <dbReference type="NCBI Taxonomy" id="268115"/>
    <lineage>
        <taxon>Bacteria</taxon>
        <taxon>Bacillati</taxon>
        <taxon>Cyanobacteriota</taxon>
        <taxon>Cyanophyceae</taxon>
        <taxon>Oculatellales</taxon>
        <taxon>Oculatellaceae</taxon>
        <taxon>Shackletoniella</taxon>
    </lineage>
</organism>
<feature type="domain" description="CAAX prenyl protease 2/Lysostaphin resistance protein A-like" evidence="2">
    <location>
        <begin position="130"/>
        <end position="223"/>
    </location>
</feature>
<feature type="transmembrane region" description="Helical" evidence="1">
    <location>
        <begin position="161"/>
        <end position="181"/>
    </location>
</feature>
<protein>
    <submittedName>
        <fullName evidence="3">CPBP family intramembrane metalloprotease domain-containing protein</fullName>
    </submittedName>
</protein>
<keyword evidence="3" id="KW-0482">Metalloprotease</keyword>
<dbReference type="Pfam" id="PF02517">
    <property type="entry name" value="Rce1-like"/>
    <property type="match status" value="1"/>
</dbReference>
<dbReference type="EMBL" id="QBMN01000089">
    <property type="protein sequence ID" value="PZO39342.1"/>
    <property type="molecule type" value="Genomic_DNA"/>
</dbReference>
<keyword evidence="3" id="KW-0645">Protease</keyword>